<keyword evidence="1" id="KW-0479">Metal-binding</keyword>
<organism evidence="7 8">
    <name type="scientific">Aspergillus puulaauensis</name>
    <dbReference type="NCBI Taxonomy" id="1220207"/>
    <lineage>
        <taxon>Eukaryota</taxon>
        <taxon>Fungi</taxon>
        <taxon>Dikarya</taxon>
        <taxon>Ascomycota</taxon>
        <taxon>Pezizomycotina</taxon>
        <taxon>Eurotiomycetes</taxon>
        <taxon>Eurotiomycetidae</taxon>
        <taxon>Eurotiales</taxon>
        <taxon>Aspergillaceae</taxon>
        <taxon>Aspergillus</taxon>
    </lineage>
</organism>
<dbReference type="GeneID" id="64977671"/>
<dbReference type="PROSITE" id="PS50048">
    <property type="entry name" value="ZN2_CY6_FUNGAL_2"/>
    <property type="match status" value="1"/>
</dbReference>
<proteinExistence type="predicted"/>
<keyword evidence="8" id="KW-1185">Reference proteome</keyword>
<dbReference type="OrthoDB" id="103819at2759"/>
<keyword evidence="4" id="KW-0804">Transcription</keyword>
<reference evidence="7" key="2">
    <citation type="submission" date="2021-02" db="EMBL/GenBank/DDBJ databases">
        <title>Aspergillus puulaauensis MK2 genome sequence.</title>
        <authorList>
            <person name="Futagami T."/>
            <person name="Mori K."/>
            <person name="Kadooka C."/>
            <person name="Tanaka T."/>
        </authorList>
    </citation>
    <scope>NUCLEOTIDE SEQUENCE</scope>
    <source>
        <strain evidence="7">MK2</strain>
    </source>
</reference>
<keyword evidence="3" id="KW-0238">DNA-binding</keyword>
<keyword evidence="5" id="KW-0539">Nucleus</keyword>
<reference evidence="7" key="1">
    <citation type="submission" date="2021-01" db="EMBL/GenBank/DDBJ databases">
        <authorList>
            <consortium name="Aspergillus puulaauensis MK2 genome sequencing consortium"/>
            <person name="Kazuki M."/>
            <person name="Futagami T."/>
        </authorList>
    </citation>
    <scope>NUCLEOTIDE SEQUENCE</scope>
    <source>
        <strain evidence="7">MK2</strain>
    </source>
</reference>
<dbReference type="GO" id="GO:0006351">
    <property type="term" value="P:DNA-templated transcription"/>
    <property type="evidence" value="ECO:0007669"/>
    <property type="project" value="InterPro"/>
</dbReference>
<dbReference type="KEGG" id="apuu:APUU_60714S"/>
<dbReference type="InterPro" id="IPR007219">
    <property type="entry name" value="XnlR_reg_dom"/>
</dbReference>
<dbReference type="AlphaFoldDB" id="A0A7R7XU86"/>
<dbReference type="SUPFAM" id="SSF57701">
    <property type="entry name" value="Zn2/Cys6 DNA-binding domain"/>
    <property type="match status" value="1"/>
</dbReference>
<dbReference type="Proteomes" id="UP000654913">
    <property type="component" value="Chromosome 6"/>
</dbReference>
<feature type="domain" description="Zn(2)-C6 fungal-type" evidence="6">
    <location>
        <begin position="18"/>
        <end position="47"/>
    </location>
</feature>
<name>A0A7R7XU86_9EURO</name>
<dbReference type="InterPro" id="IPR036864">
    <property type="entry name" value="Zn2-C6_fun-type_DNA-bd_sf"/>
</dbReference>
<dbReference type="Pfam" id="PF04082">
    <property type="entry name" value="Fungal_trans"/>
    <property type="match status" value="1"/>
</dbReference>
<dbReference type="SMART" id="SM00906">
    <property type="entry name" value="Fungal_trans"/>
    <property type="match status" value="1"/>
</dbReference>
<dbReference type="CDD" id="cd00067">
    <property type="entry name" value="GAL4"/>
    <property type="match status" value="1"/>
</dbReference>
<evidence type="ECO:0000259" key="6">
    <source>
        <dbReference type="PROSITE" id="PS50048"/>
    </source>
</evidence>
<keyword evidence="2" id="KW-0805">Transcription regulation</keyword>
<dbReference type="InterPro" id="IPR050987">
    <property type="entry name" value="AtrR-like"/>
</dbReference>
<protein>
    <recommendedName>
        <fullName evidence="6">Zn(2)-C6 fungal-type domain-containing protein</fullName>
    </recommendedName>
</protein>
<sequence length="728" mass="81101">MDADSADSDGKEALVRRACDQCRQRKIRCDKRSPCSNCRTSKIICSSTGAGQKPREPRKRVLISNEYEKKIDKLDERLGGIEQVLRDIKASLGSNTGSQMCAGAHATPISRHLSPSATQQEYSYTSNPQDAMDQHESKVGFEGNSLMATESAYASDFLQIAVSRNPLQMSVSKVNAALSTLKQLVSMQDNQPVSAREFPLPKRSRLSDCDLRELTMPPMNVVIPLLRKARESYGSTLQSYCPFIPFDRLSDKCREVYFNTEDYSDATFIVANGGLYQVFVAESFMSENRAMREEYQRYVDICKHNLDTTLANLHLLMPATSESIEALAMGAAHAIEISKPSFALTLTSTASRLCQALGFHQRASLENVTPKEKERRLTLFWSIYCMDRALSLRLGRAATIPDYDVDVPVSFESINAAEPWKTAYVLWIELGTIQGLVYEKLYSPAALRQGEMSRVAEARTLAARMRDRVMQPFEKMYPLVNNLSPIESLYIKCDEVCRFSLLTLIYRAFPPQAGKPGTFVTECIETARAALESHKVCMAQLTEATAALKLSYLHWSILYSPFVPFIVLFCHTIEVSSWVDLDRLEEFVASLKPNCSLSTAISKLHRLCQVLSNVARLYVEAKAQAQTQEDQALASVGHEFDTYLSALGLAPPADDGETRWAGPAVAPGNANTNANTMPGEMNYQAAHIQNIGPPMPHMTQLGNWFSGNQYMMGLLEEDLSMFDQSNLA</sequence>
<dbReference type="Gene3D" id="4.10.240.10">
    <property type="entry name" value="Zn(2)-C6 fungal-type DNA-binding domain"/>
    <property type="match status" value="1"/>
</dbReference>
<dbReference type="SMART" id="SM00066">
    <property type="entry name" value="GAL4"/>
    <property type="match status" value="1"/>
</dbReference>
<evidence type="ECO:0000256" key="1">
    <source>
        <dbReference type="ARBA" id="ARBA00022723"/>
    </source>
</evidence>
<evidence type="ECO:0000256" key="5">
    <source>
        <dbReference type="ARBA" id="ARBA00023242"/>
    </source>
</evidence>
<dbReference type="Pfam" id="PF00172">
    <property type="entry name" value="Zn_clus"/>
    <property type="match status" value="1"/>
</dbReference>
<accession>A0A7R7XU86</accession>
<dbReference type="PANTHER" id="PTHR46910">
    <property type="entry name" value="TRANSCRIPTION FACTOR PDR1"/>
    <property type="match status" value="1"/>
</dbReference>
<dbReference type="GO" id="GO:0003677">
    <property type="term" value="F:DNA binding"/>
    <property type="evidence" value="ECO:0007669"/>
    <property type="project" value="UniProtKB-KW"/>
</dbReference>
<dbReference type="RefSeq" id="XP_041559860.1">
    <property type="nucleotide sequence ID" value="XM_041693984.1"/>
</dbReference>
<dbReference type="InterPro" id="IPR001138">
    <property type="entry name" value="Zn2Cys6_DnaBD"/>
</dbReference>
<evidence type="ECO:0000256" key="4">
    <source>
        <dbReference type="ARBA" id="ARBA00023163"/>
    </source>
</evidence>
<gene>
    <name evidence="7" type="ORF">APUU_60714S</name>
</gene>
<evidence type="ECO:0000313" key="8">
    <source>
        <dbReference type="Proteomes" id="UP000654913"/>
    </source>
</evidence>
<dbReference type="PANTHER" id="PTHR46910:SF5">
    <property type="entry name" value="ZN(II)2CYS6 TRANSCRIPTION FACTOR (EUROFUNG)"/>
    <property type="match status" value="1"/>
</dbReference>
<evidence type="ECO:0000256" key="3">
    <source>
        <dbReference type="ARBA" id="ARBA00023125"/>
    </source>
</evidence>
<dbReference type="GO" id="GO:0000981">
    <property type="term" value="F:DNA-binding transcription factor activity, RNA polymerase II-specific"/>
    <property type="evidence" value="ECO:0007669"/>
    <property type="project" value="InterPro"/>
</dbReference>
<dbReference type="PROSITE" id="PS00463">
    <property type="entry name" value="ZN2_CY6_FUNGAL_1"/>
    <property type="match status" value="1"/>
</dbReference>
<evidence type="ECO:0000313" key="7">
    <source>
        <dbReference type="EMBL" id="BCS27666.1"/>
    </source>
</evidence>
<dbReference type="EMBL" id="AP024448">
    <property type="protein sequence ID" value="BCS27666.1"/>
    <property type="molecule type" value="Genomic_DNA"/>
</dbReference>
<dbReference type="GO" id="GO:0008270">
    <property type="term" value="F:zinc ion binding"/>
    <property type="evidence" value="ECO:0007669"/>
    <property type="project" value="InterPro"/>
</dbReference>
<evidence type="ECO:0000256" key="2">
    <source>
        <dbReference type="ARBA" id="ARBA00023015"/>
    </source>
</evidence>
<dbReference type="CDD" id="cd12148">
    <property type="entry name" value="fungal_TF_MHR"/>
    <property type="match status" value="1"/>
</dbReference>